<dbReference type="EMBL" id="VFPP01000001">
    <property type="protein sequence ID" value="TQM79205.1"/>
    <property type="molecule type" value="Genomic_DNA"/>
</dbReference>
<comment type="caution">
    <text evidence="1">The sequence shown here is derived from an EMBL/GenBank/DDBJ whole genome shotgun (WGS) entry which is preliminary data.</text>
</comment>
<organism evidence="1 2">
    <name type="scientific">Saccharothrix saharensis</name>
    <dbReference type="NCBI Taxonomy" id="571190"/>
    <lineage>
        <taxon>Bacteria</taxon>
        <taxon>Bacillati</taxon>
        <taxon>Actinomycetota</taxon>
        <taxon>Actinomycetes</taxon>
        <taxon>Pseudonocardiales</taxon>
        <taxon>Pseudonocardiaceae</taxon>
        <taxon>Saccharothrix</taxon>
    </lineage>
</organism>
<reference evidence="1 2" key="1">
    <citation type="submission" date="2019-06" db="EMBL/GenBank/DDBJ databases">
        <title>Sequencing the genomes of 1000 actinobacteria strains.</title>
        <authorList>
            <person name="Klenk H.-P."/>
        </authorList>
    </citation>
    <scope>NUCLEOTIDE SEQUENCE [LARGE SCALE GENOMIC DNA]</scope>
    <source>
        <strain evidence="1 2">DSM 45456</strain>
    </source>
</reference>
<dbReference type="AlphaFoldDB" id="A0A543J8N7"/>
<dbReference type="Proteomes" id="UP000316628">
    <property type="component" value="Unassembled WGS sequence"/>
</dbReference>
<dbReference type="RefSeq" id="WP_141976343.1">
    <property type="nucleotide sequence ID" value="NZ_VFPP01000001.1"/>
</dbReference>
<evidence type="ECO:0000313" key="1">
    <source>
        <dbReference type="EMBL" id="TQM79205.1"/>
    </source>
</evidence>
<name>A0A543J8N7_9PSEU</name>
<accession>A0A543J8N7</accession>
<protein>
    <submittedName>
        <fullName evidence="1">Uncharacterized protein</fullName>
    </submittedName>
</protein>
<evidence type="ECO:0000313" key="2">
    <source>
        <dbReference type="Proteomes" id="UP000316628"/>
    </source>
</evidence>
<gene>
    <name evidence="1" type="ORF">FHX81_1502</name>
</gene>
<keyword evidence="2" id="KW-1185">Reference proteome</keyword>
<proteinExistence type="predicted"/>
<sequence>MSDNRFRVHVGGDLSGNVVVGANNTVTNAPVRLTAGEADDLAALFARLRAQLGAEDDAARAKVDDLEEAITDGEPDLATMESVRNWFGRRMPRLAASVSELILNPVVTKLVGAAGAGLAAEFTRRFGG</sequence>
<dbReference type="OrthoDB" id="4549381at2"/>